<reference evidence="6 7" key="1">
    <citation type="submission" date="2018-09" db="EMBL/GenBank/DDBJ databases">
        <title>Paenibacillus SK2017-BO5.</title>
        <authorList>
            <person name="Piskunova J.V."/>
            <person name="Dubiley S.A."/>
            <person name="Severinov K.V."/>
        </authorList>
    </citation>
    <scope>NUCLEOTIDE SEQUENCE [LARGE SCALE GENOMIC DNA]</scope>
    <source>
        <strain evidence="6 7">BO5</strain>
    </source>
</reference>
<dbReference type="SUPFAM" id="SSF48498">
    <property type="entry name" value="Tetracyclin repressor-like, C-terminal domain"/>
    <property type="match status" value="1"/>
</dbReference>
<dbReference type="OrthoDB" id="509229at2"/>
<protein>
    <submittedName>
        <fullName evidence="6">TetR/AcrR family transcriptional regulator</fullName>
    </submittedName>
</protein>
<dbReference type="Pfam" id="PF00440">
    <property type="entry name" value="TetR_N"/>
    <property type="match status" value="1"/>
</dbReference>
<dbReference type="PANTHER" id="PTHR30055">
    <property type="entry name" value="HTH-TYPE TRANSCRIPTIONAL REGULATOR RUTR"/>
    <property type="match status" value="1"/>
</dbReference>
<dbReference type="InterPro" id="IPR001647">
    <property type="entry name" value="HTH_TetR"/>
</dbReference>
<evidence type="ECO:0000313" key="7">
    <source>
        <dbReference type="Proteomes" id="UP000266177"/>
    </source>
</evidence>
<dbReference type="Gene3D" id="1.10.357.10">
    <property type="entry name" value="Tetracycline Repressor, domain 2"/>
    <property type="match status" value="1"/>
</dbReference>
<proteinExistence type="predicted"/>
<dbReference type="SUPFAM" id="SSF46689">
    <property type="entry name" value="Homeodomain-like"/>
    <property type="match status" value="1"/>
</dbReference>
<dbReference type="Proteomes" id="UP000266177">
    <property type="component" value="Unassembled WGS sequence"/>
</dbReference>
<accession>A0A3A3GGP7</accession>
<dbReference type="AlphaFoldDB" id="A0A3A3GGP7"/>
<dbReference type="RefSeq" id="WP_119794448.1">
    <property type="nucleotide sequence ID" value="NZ_QYZD01000013.1"/>
</dbReference>
<feature type="DNA-binding region" description="H-T-H motif" evidence="4">
    <location>
        <begin position="23"/>
        <end position="42"/>
    </location>
</feature>
<gene>
    <name evidence="6" type="ORF">DQX05_15365</name>
</gene>
<evidence type="ECO:0000256" key="3">
    <source>
        <dbReference type="ARBA" id="ARBA00023163"/>
    </source>
</evidence>
<dbReference type="Gene3D" id="1.10.10.60">
    <property type="entry name" value="Homeodomain-like"/>
    <property type="match status" value="1"/>
</dbReference>
<dbReference type="PROSITE" id="PS50977">
    <property type="entry name" value="HTH_TETR_2"/>
    <property type="match status" value="1"/>
</dbReference>
<dbReference type="GO" id="GO:0000976">
    <property type="term" value="F:transcription cis-regulatory region binding"/>
    <property type="evidence" value="ECO:0007669"/>
    <property type="project" value="TreeGrafter"/>
</dbReference>
<name>A0A3A3GGP7_PANTH</name>
<evidence type="ECO:0000256" key="4">
    <source>
        <dbReference type="PROSITE-ProRule" id="PRU00335"/>
    </source>
</evidence>
<dbReference type="InterPro" id="IPR009057">
    <property type="entry name" value="Homeodomain-like_sf"/>
</dbReference>
<feature type="domain" description="HTH tetR-type" evidence="5">
    <location>
        <begin position="1"/>
        <end position="60"/>
    </location>
</feature>
<dbReference type="InterPro" id="IPR036271">
    <property type="entry name" value="Tet_transcr_reg_TetR-rel_C_sf"/>
</dbReference>
<evidence type="ECO:0000256" key="1">
    <source>
        <dbReference type="ARBA" id="ARBA00023015"/>
    </source>
</evidence>
<dbReference type="PANTHER" id="PTHR30055:SF238">
    <property type="entry name" value="MYCOFACTOCIN BIOSYNTHESIS TRANSCRIPTIONAL REGULATOR MFTR-RELATED"/>
    <property type="match status" value="1"/>
</dbReference>
<keyword evidence="3" id="KW-0804">Transcription</keyword>
<dbReference type="EMBL" id="QYZD01000013">
    <property type="protein sequence ID" value="RJG22928.1"/>
    <property type="molecule type" value="Genomic_DNA"/>
</dbReference>
<sequence>MTANRILEAALGHFAESGYEGAALSDIARQVGIRTPSIYAHFKNKDDLFLSVIDKAVADQLERLAVYFAQQGEKNTIQDQLYGLIIDYEERYQSDSNVKFLLRMMFFPPPPLLAPVMERVNGYLDEMERMLAGVCEQGMANGQLAKLDLNTVTAAFMCLLDGVLVEMLLGGPVRFQKRLDASWTMFRRSISP</sequence>
<evidence type="ECO:0000313" key="6">
    <source>
        <dbReference type="EMBL" id="RJG22928.1"/>
    </source>
</evidence>
<keyword evidence="2 4" id="KW-0238">DNA-binding</keyword>
<comment type="caution">
    <text evidence="6">The sequence shown here is derived from an EMBL/GenBank/DDBJ whole genome shotgun (WGS) entry which is preliminary data.</text>
</comment>
<keyword evidence="1" id="KW-0805">Transcription regulation</keyword>
<dbReference type="PRINTS" id="PR00455">
    <property type="entry name" value="HTHTETR"/>
</dbReference>
<dbReference type="InterPro" id="IPR050109">
    <property type="entry name" value="HTH-type_TetR-like_transc_reg"/>
</dbReference>
<evidence type="ECO:0000259" key="5">
    <source>
        <dbReference type="PROSITE" id="PS50977"/>
    </source>
</evidence>
<evidence type="ECO:0000256" key="2">
    <source>
        <dbReference type="ARBA" id="ARBA00023125"/>
    </source>
</evidence>
<dbReference type="GO" id="GO:0003700">
    <property type="term" value="F:DNA-binding transcription factor activity"/>
    <property type="evidence" value="ECO:0007669"/>
    <property type="project" value="TreeGrafter"/>
</dbReference>
<organism evidence="6 7">
    <name type="scientific">Paenibacillus thiaminolyticus</name>
    <name type="common">Bacillus thiaminolyticus</name>
    <dbReference type="NCBI Taxonomy" id="49283"/>
    <lineage>
        <taxon>Bacteria</taxon>
        <taxon>Bacillati</taxon>
        <taxon>Bacillota</taxon>
        <taxon>Bacilli</taxon>
        <taxon>Bacillales</taxon>
        <taxon>Paenibacillaceae</taxon>
        <taxon>Paenibacillus</taxon>
    </lineage>
</organism>